<dbReference type="RefSeq" id="WP_137410363.1">
    <property type="nucleotide sequence ID" value="NZ_CP109968.1"/>
</dbReference>
<proteinExistence type="predicted"/>
<protein>
    <submittedName>
        <fullName evidence="1">Uncharacterized protein</fullName>
    </submittedName>
</protein>
<dbReference type="Proteomes" id="UP000298735">
    <property type="component" value="Chromosome Circular"/>
</dbReference>
<accession>A0A4Z1R676</accession>
<reference evidence="1" key="1">
    <citation type="submission" date="2022-10" db="EMBL/GenBank/DDBJ databases">
        <title>Complete genome sequence of Agrobacterium salinitolerans CFBP5507.</title>
        <authorList>
            <person name="Tchabashvili S."/>
            <person name="Yen H.-C."/>
            <person name="Haryono M."/>
            <person name="Lin Y.-C."/>
            <person name="Lai E.-M."/>
            <person name="Kuo C.-H."/>
        </authorList>
    </citation>
    <scope>NUCLEOTIDE SEQUENCE</scope>
    <source>
        <strain evidence="1">CFBP5507</strain>
    </source>
</reference>
<dbReference type="AlphaFoldDB" id="A0A4Z1R676"/>
<sequence length="103" mass="11403">MGTFAELRPFTREEAAEALRTIEETKGLLGSVPYRDAKLIESNLRALEEMVEDIFPGGFQSVCEVCGVPMGADEISVTDNENILYFCAPCMEEDHRPKDTADA</sequence>
<dbReference type="EMBL" id="CP109968">
    <property type="protein sequence ID" value="UYZ08585.1"/>
    <property type="molecule type" value="Genomic_DNA"/>
</dbReference>
<evidence type="ECO:0000313" key="2">
    <source>
        <dbReference type="Proteomes" id="UP000298735"/>
    </source>
</evidence>
<dbReference type="KEGG" id="asal:CFBP5507_06170"/>
<gene>
    <name evidence="1" type="ORF">CFBP5507_06170</name>
</gene>
<evidence type="ECO:0000313" key="1">
    <source>
        <dbReference type="EMBL" id="UYZ08585.1"/>
    </source>
</evidence>
<name>A0A4Z1R676_9HYPH</name>
<organism evidence="1 2">
    <name type="scientific">Agrobacterium salinitolerans</name>
    <dbReference type="NCBI Taxonomy" id="1183413"/>
    <lineage>
        <taxon>Bacteria</taxon>
        <taxon>Pseudomonadati</taxon>
        <taxon>Pseudomonadota</taxon>
        <taxon>Alphaproteobacteria</taxon>
        <taxon>Hyphomicrobiales</taxon>
        <taxon>Rhizobiaceae</taxon>
        <taxon>Rhizobium/Agrobacterium group</taxon>
        <taxon>Agrobacterium</taxon>
    </lineage>
</organism>